<dbReference type="SMART" id="SM00875">
    <property type="entry name" value="BACK"/>
    <property type="match status" value="1"/>
</dbReference>
<dbReference type="SMART" id="SM00612">
    <property type="entry name" value="Kelch"/>
    <property type="match status" value="2"/>
</dbReference>
<dbReference type="SUPFAM" id="SSF54695">
    <property type="entry name" value="POZ domain"/>
    <property type="match status" value="1"/>
</dbReference>
<dbReference type="SMART" id="SM00225">
    <property type="entry name" value="BTB"/>
    <property type="match status" value="1"/>
</dbReference>
<gene>
    <name evidence="4" type="ORF">BpHYR1_031056</name>
</gene>
<dbReference type="Gene3D" id="1.25.40.420">
    <property type="match status" value="1"/>
</dbReference>
<dbReference type="Gene3D" id="2.120.10.80">
    <property type="entry name" value="Kelch-type beta propeller"/>
    <property type="match status" value="1"/>
</dbReference>
<dbReference type="EMBL" id="REGN01002425">
    <property type="protein sequence ID" value="RNA28161.1"/>
    <property type="molecule type" value="Genomic_DNA"/>
</dbReference>
<dbReference type="InterPro" id="IPR011333">
    <property type="entry name" value="SKP1/BTB/POZ_sf"/>
</dbReference>
<dbReference type="InterPro" id="IPR015915">
    <property type="entry name" value="Kelch-typ_b-propeller"/>
</dbReference>
<dbReference type="Pfam" id="PF00651">
    <property type="entry name" value="BTB"/>
    <property type="match status" value="1"/>
</dbReference>
<dbReference type="OrthoDB" id="6418787at2759"/>
<dbReference type="Gene3D" id="3.30.710.10">
    <property type="entry name" value="Potassium Channel Kv1.1, Chain A"/>
    <property type="match status" value="1"/>
</dbReference>
<accession>A0A3M7RX71</accession>
<dbReference type="STRING" id="10195.A0A3M7RX71"/>
<evidence type="ECO:0000313" key="5">
    <source>
        <dbReference type="Proteomes" id="UP000276133"/>
    </source>
</evidence>
<dbReference type="Pfam" id="PF07707">
    <property type="entry name" value="BACK"/>
    <property type="match status" value="1"/>
</dbReference>
<dbReference type="AlphaFoldDB" id="A0A3M7RX71"/>
<keyword evidence="5" id="KW-1185">Reference proteome</keyword>
<organism evidence="4 5">
    <name type="scientific">Brachionus plicatilis</name>
    <name type="common">Marine rotifer</name>
    <name type="synonym">Brachionus muelleri</name>
    <dbReference type="NCBI Taxonomy" id="10195"/>
    <lineage>
        <taxon>Eukaryota</taxon>
        <taxon>Metazoa</taxon>
        <taxon>Spiralia</taxon>
        <taxon>Gnathifera</taxon>
        <taxon>Rotifera</taxon>
        <taxon>Eurotatoria</taxon>
        <taxon>Monogononta</taxon>
        <taxon>Pseudotrocha</taxon>
        <taxon>Ploima</taxon>
        <taxon>Brachionidae</taxon>
        <taxon>Brachionus</taxon>
    </lineage>
</organism>
<comment type="caution">
    <text evidence="4">The sequence shown here is derived from an EMBL/GenBank/DDBJ whole genome shotgun (WGS) entry which is preliminary data.</text>
</comment>
<feature type="domain" description="BTB" evidence="3">
    <location>
        <begin position="43"/>
        <end position="110"/>
    </location>
</feature>
<evidence type="ECO:0000259" key="3">
    <source>
        <dbReference type="PROSITE" id="PS50097"/>
    </source>
</evidence>
<sequence length="731" mass="85680">MLSSSIPIMVEAQSTHTDQIYIEDFQSEKCESLFKFRNENLFTDVFIYVEGVEFPCHKVILCASSQYFQAMFSCDLKESRHGKVFIENMSPWTMKRLLDFIYTAKIEISYENVIELFNAAVLFQLSKLVDKCISYVKQNVDLSNCVEIYLFASMHGLTDLHTHTYQFILENFRLLIDLTIDLYSKLTEPPCDNLFAQLNSRPMSNLTLEQARENFYSSFIRLDQKSFCNLLESDQLNVKREIYVYYSIMKWIEYQSQCNNQKEVSKLHEQLFKHLRLNSLSKEELEFILSNDKMLHQNEQLKQKVQLALGDFESSQENIRPSTLPKDYICSLAVDNFDLFDVSKSKWDRLVEWPPAQLKSEYEFEQMFDGYSVCTVNNVLYVIGGMVKKMDTTELKNSVYRFDPVKNEWSSLSSMRTKRAFHHTIHLSKSKEQNYILVMYGLTNDQEEDLEQGQFFKQSMTIEFYTIERDEWKEVNILNNSILSHHLFSLYHRTEVHHFDLTTLVSFQIEQSKLVVGLKNLIYILNDNCIHCFEFDELNVNSYLPYFRLPKNLSGFVLAKAVSFKTANILTQFDMESSGKKSLFSWYSDSEDKSPSMSSTSSNSLQSPTIHDYDEEGSCKRVIIRQEKEALMFILNPEQGLLYEFYPGKNKLLRLPNLILKHDKFASFVLKIKSQVIVTGGVGDEDGFFHIESYDRDTRQWSVLTKYPVSVNKIEQYKMINSFFRLKMSLV</sequence>
<evidence type="ECO:0000256" key="1">
    <source>
        <dbReference type="ARBA" id="ARBA00022441"/>
    </source>
</evidence>
<dbReference type="InterPro" id="IPR006652">
    <property type="entry name" value="Kelch_1"/>
</dbReference>
<evidence type="ECO:0000256" key="2">
    <source>
        <dbReference type="ARBA" id="ARBA00022737"/>
    </source>
</evidence>
<protein>
    <submittedName>
        <fullName evidence="4">Kelch 2</fullName>
    </submittedName>
</protein>
<dbReference type="SUPFAM" id="SSF117281">
    <property type="entry name" value="Kelch motif"/>
    <property type="match status" value="2"/>
</dbReference>
<dbReference type="PANTHER" id="PTHR45632:SF3">
    <property type="entry name" value="KELCH-LIKE PROTEIN 32"/>
    <property type="match status" value="1"/>
</dbReference>
<keyword evidence="1" id="KW-0880">Kelch repeat</keyword>
<keyword evidence="2" id="KW-0677">Repeat</keyword>
<dbReference type="PANTHER" id="PTHR45632">
    <property type="entry name" value="LD33804P"/>
    <property type="match status" value="1"/>
</dbReference>
<reference evidence="4 5" key="1">
    <citation type="journal article" date="2018" name="Sci. Rep.">
        <title>Genomic signatures of local adaptation to the degree of environmental predictability in rotifers.</title>
        <authorList>
            <person name="Franch-Gras L."/>
            <person name="Hahn C."/>
            <person name="Garcia-Roger E.M."/>
            <person name="Carmona M.J."/>
            <person name="Serra M."/>
            <person name="Gomez A."/>
        </authorList>
    </citation>
    <scope>NUCLEOTIDE SEQUENCE [LARGE SCALE GENOMIC DNA]</scope>
    <source>
        <strain evidence="4">HYR1</strain>
    </source>
</reference>
<dbReference type="Proteomes" id="UP000276133">
    <property type="component" value="Unassembled WGS sequence"/>
</dbReference>
<evidence type="ECO:0000313" key="4">
    <source>
        <dbReference type="EMBL" id="RNA28161.1"/>
    </source>
</evidence>
<dbReference type="InterPro" id="IPR011705">
    <property type="entry name" value="BACK"/>
</dbReference>
<name>A0A3M7RX71_BRAPC</name>
<dbReference type="Pfam" id="PF01344">
    <property type="entry name" value="Kelch_1"/>
    <property type="match status" value="1"/>
</dbReference>
<proteinExistence type="predicted"/>
<dbReference type="InterPro" id="IPR000210">
    <property type="entry name" value="BTB/POZ_dom"/>
</dbReference>
<dbReference type="PROSITE" id="PS50097">
    <property type="entry name" value="BTB"/>
    <property type="match status" value="1"/>
</dbReference>